<evidence type="ECO:0000313" key="1">
    <source>
        <dbReference type="EMBL" id="CAG8643558.1"/>
    </source>
</evidence>
<dbReference type="Proteomes" id="UP000789860">
    <property type="component" value="Unassembled WGS sequence"/>
</dbReference>
<comment type="caution">
    <text evidence="1">The sequence shown here is derived from an EMBL/GenBank/DDBJ whole genome shotgun (WGS) entry which is preliminary data.</text>
</comment>
<proteinExistence type="predicted"/>
<keyword evidence="2" id="KW-1185">Reference proteome</keyword>
<name>A0ACA9N9K9_9GLOM</name>
<evidence type="ECO:0000313" key="2">
    <source>
        <dbReference type="Proteomes" id="UP000789860"/>
    </source>
</evidence>
<sequence length="88" mass="10998">MFVFDQVIDEKEEILYEFFEMNLNQLRDYRDFFRKNKDEYQVVQVIKMHIQEEYISNYKTLRNKYDFIKKDINVLRLTKSLSILKKTD</sequence>
<protein>
    <submittedName>
        <fullName evidence="1">864_t:CDS:1</fullName>
    </submittedName>
</protein>
<reference evidence="1" key="1">
    <citation type="submission" date="2021-06" db="EMBL/GenBank/DDBJ databases">
        <authorList>
            <person name="Kallberg Y."/>
            <person name="Tangrot J."/>
            <person name="Rosling A."/>
        </authorList>
    </citation>
    <scope>NUCLEOTIDE SEQUENCE</scope>
    <source>
        <strain evidence="1">AU212A</strain>
    </source>
</reference>
<organism evidence="1 2">
    <name type="scientific">Scutellospora calospora</name>
    <dbReference type="NCBI Taxonomy" id="85575"/>
    <lineage>
        <taxon>Eukaryota</taxon>
        <taxon>Fungi</taxon>
        <taxon>Fungi incertae sedis</taxon>
        <taxon>Mucoromycota</taxon>
        <taxon>Glomeromycotina</taxon>
        <taxon>Glomeromycetes</taxon>
        <taxon>Diversisporales</taxon>
        <taxon>Gigasporaceae</taxon>
        <taxon>Scutellospora</taxon>
    </lineage>
</organism>
<feature type="non-terminal residue" evidence="1">
    <location>
        <position position="88"/>
    </location>
</feature>
<dbReference type="EMBL" id="CAJVPM010022136">
    <property type="protein sequence ID" value="CAG8643558.1"/>
    <property type="molecule type" value="Genomic_DNA"/>
</dbReference>
<gene>
    <name evidence="1" type="ORF">SCALOS_LOCUS8412</name>
</gene>
<accession>A0ACA9N9K9</accession>